<organism evidence="1 2">
    <name type="scientific">Entomophthora muscae</name>
    <dbReference type="NCBI Taxonomy" id="34485"/>
    <lineage>
        <taxon>Eukaryota</taxon>
        <taxon>Fungi</taxon>
        <taxon>Fungi incertae sedis</taxon>
        <taxon>Zoopagomycota</taxon>
        <taxon>Entomophthoromycotina</taxon>
        <taxon>Entomophthoromycetes</taxon>
        <taxon>Entomophthorales</taxon>
        <taxon>Entomophthoraceae</taxon>
        <taxon>Entomophthora</taxon>
    </lineage>
</organism>
<sequence>MEDTLVRIRSQAVSKLDNQKQVAITLQVVEATLASKGQELIPSAYAALLLTLLEQDEGSNRPSLIYLLNVVFKELPETLLRAKCEEFIRIFFVVLNEDSEKASIIKSAIGCFEVLLKAQDKNSWSHPKVKEAFQYLLGLCADQRPKVRRGAQDAVCSILNSSRSAVGVVIVTDFCLNQLKRIRKTSASSASNEAVPFLSFLKQVSVHWTPQDLQRLNGPLMSLTKLNNAFITTLVYQTMATVIAQLDPAQLETLIETIIIAKPNYNETESFGAWLVSIKEGFSGLFSKSPMRFFSALPALLELLLKDLEGANKAVNACIGENMSELILSFNMEDLDAMEVAQVIELDRIFRMLQDSLTYRFRNAWPQLFCMLQSLYKVFGASQPQSVIATLEILDAMRHEEGFEFKAEVDRALGAAIASLGPRQFLSILPLNLETPGEKTIGRAWLLPVLKEHINNTELSFFSKEMLSLADRLEARSKDFEAQGKAIEAKVYATLHHQIWSLFPSFASFPLELTSGFTDEFAERVANKIYSDAELRPILFNGLALLIESNRRLSLDEELQQRYQIDQNVAQANLAHLSKFATNYLFVFFSIYSAASSNMRTLVLKVILTFLAISPADKIEAAFADVASRFDPNPSGEEATQTCAVMLDLAIVMIPYLQEASVLKLLELSVHYLPGEFDGTLQKRAYKSLNKLLDTWQTIVLPQLSNIESALLDAGMYTDSSAVKDRMNFLSKYIPLLPTSNMHVFSRLTSEAILGAKEVNEKARESAFDVLVIMAQKMSEADPSQVGANGEAASSLEEFMNVVLAGLTGTTPHMISATISALSRLLFDFHKKLSPEKISELIETIELFVGSSNREIVKASLGFVKVVTVALEARHLQPHLGMLLNSILVWSNDNQSRFKVKVRHIIERLIRRFGMETIEAVFPEKHAKLIANIRRRKLRAKRQVKPAEKDEKVAVGKRTLGNAFDEALYGSESEIDSGDEDAQVPAPGLKRKANAMAASYIKEDKLDDTPIDFLDRGAISRISGHKPKKAPTSDKLKTAFAMSNDGRLVFADDSDSEKEAPAETAKGEDFYKQSVDSKEGFTRVNNRIKFKKGQDKEEGSDTEMGSSKTNKRSKTAAPPRRNPGSEFKAKNADGDVKKKGKLDPYAYIPLNPKMMAKKGKNFSKVSIMKKK</sequence>
<comment type="caution">
    <text evidence="1">The sequence shown here is derived from an EMBL/GenBank/DDBJ whole genome shotgun (WGS) entry which is preliminary data.</text>
</comment>
<dbReference type="Proteomes" id="UP001165960">
    <property type="component" value="Unassembled WGS sequence"/>
</dbReference>
<proteinExistence type="predicted"/>
<gene>
    <name evidence="1" type="primary">RRP12_2</name>
    <name evidence="1" type="ORF">DSO57_1025443</name>
</gene>
<keyword evidence="2" id="KW-1185">Reference proteome</keyword>
<evidence type="ECO:0000313" key="2">
    <source>
        <dbReference type="Proteomes" id="UP001165960"/>
    </source>
</evidence>
<evidence type="ECO:0000313" key="1">
    <source>
        <dbReference type="EMBL" id="KAJ9064917.1"/>
    </source>
</evidence>
<accession>A0ACC2SRN0</accession>
<reference evidence="1" key="1">
    <citation type="submission" date="2022-04" db="EMBL/GenBank/DDBJ databases">
        <title>Genome of the entomopathogenic fungus Entomophthora muscae.</title>
        <authorList>
            <person name="Elya C."/>
            <person name="Lovett B.R."/>
            <person name="Lee E."/>
            <person name="Macias A.M."/>
            <person name="Hajek A.E."/>
            <person name="De Bivort B.L."/>
            <person name="Kasson M.T."/>
            <person name="De Fine Licht H.H."/>
            <person name="Stajich J.E."/>
        </authorList>
    </citation>
    <scope>NUCLEOTIDE SEQUENCE</scope>
    <source>
        <strain evidence="1">Berkeley</strain>
    </source>
</reference>
<dbReference type="EMBL" id="QTSX02004403">
    <property type="protein sequence ID" value="KAJ9064917.1"/>
    <property type="molecule type" value="Genomic_DNA"/>
</dbReference>
<protein>
    <submittedName>
        <fullName evidence="1">Pre-rRNA processing protein</fullName>
    </submittedName>
</protein>
<name>A0ACC2SRN0_9FUNG</name>